<evidence type="ECO:0000256" key="7">
    <source>
        <dbReference type="SAM" id="MobiDB-lite"/>
    </source>
</evidence>
<reference evidence="12" key="1">
    <citation type="submission" date="2025-08" db="UniProtKB">
        <authorList>
            <consortium name="RefSeq"/>
        </authorList>
    </citation>
    <scope>IDENTIFICATION</scope>
    <source>
        <tissue evidence="12">Gonads</tissue>
    </source>
</reference>
<dbReference type="GO" id="GO:0000712">
    <property type="term" value="P:resolution of meiotic recombination intermediates"/>
    <property type="evidence" value="ECO:0007669"/>
    <property type="project" value="TreeGrafter"/>
</dbReference>
<dbReference type="Gene3D" id="2.40.50.510">
    <property type="match status" value="1"/>
</dbReference>
<dbReference type="InParanoid" id="A0A1S3JJN2"/>
<dbReference type="GO" id="GO:0006260">
    <property type="term" value="P:DNA replication"/>
    <property type="evidence" value="ECO:0007669"/>
    <property type="project" value="UniProtKB-KW"/>
</dbReference>
<dbReference type="Gene3D" id="1.10.8.1020">
    <property type="entry name" value="RecQ-mediated genome instability protein 1, N-terminal domain"/>
    <property type="match status" value="1"/>
</dbReference>
<dbReference type="SMART" id="SM01161">
    <property type="entry name" value="DUF1767"/>
    <property type="match status" value="1"/>
</dbReference>
<dbReference type="InterPro" id="IPR042470">
    <property type="entry name" value="RMI1_N_C_sf"/>
</dbReference>
<sequence>MTLLSRSATGAKAFLEQSVHISAPDDWLQACVDWIHEEHQQQGSLSQSQVNDLVYEQWLVSDLRDIEATCLPNNVISTQKTQLNGFYCLQVDSVLNVGSSFYSQLQRVTGTENANAAVDTDDQPRNFWEPKPSRMLMLSLTDGSQDVRGMEYKPIPQLSEHLRPGTKLLVSGPVTCRLGVLMLSASNVKVLGGEVDTLVEQNAQHQLLARVLNVDISKIRPTEHSMYKDPSRIPGCSLTQPGRGSSGGPGGGSWGPQGGAVVTPSTTTQPPAPVQQQQPPPRTIGASSDQNNTSTMGQTGQRPSGQTSGVPASQFEDQDEDDFLDHMDVEQLDAFEQWDEDEEDMLARMPMDTEPRLQDDGNGSGPSTLQYASHVTREEPGLNSAVVNRNTRSGLQDSGFGPSLGRSTIVNTRSGLQDSGFGPSLGQSTSVNTRSGLQDSGFGPSLGQSTSVNTRSGLQDSGFGPSLGQSTSVNGQTHKPIKSPEISTKHVIERGASSSVSDAYVGERYLQKPRDLNQLTHTAVSGQSNSNKDDQRSTIVNTEDFVDLTDDFDDDDDFEEAASVSFSEVPSGLVYEKEAKRRKLEPSSGEVKLDTPPYTYLSKVQAQGHHIGPMKVKVKAFISTLLGKLDHNAGTGWTLRAKINDGTAATDVDLGDQLLTNLIGFPASEVQALKANKKDKVVRERISQGIKNCQLALIEMSGLMELEISQELPRPKVVHYHLMTEQDLYHLKARTKMQSL</sequence>
<evidence type="ECO:0000256" key="5">
    <source>
        <dbReference type="ARBA" id="ARBA00023242"/>
    </source>
</evidence>
<feature type="region of interest" description="Disordered" evidence="7">
    <location>
        <begin position="377"/>
        <end position="494"/>
    </location>
</feature>
<keyword evidence="11" id="KW-1185">Reference proteome</keyword>
<dbReference type="Pfam" id="PF08585">
    <property type="entry name" value="RMI1_N_C"/>
    <property type="match status" value="1"/>
</dbReference>
<feature type="compositionally biased region" description="Polar residues" evidence="7">
    <location>
        <begin position="405"/>
        <end position="417"/>
    </location>
</feature>
<keyword evidence="4" id="KW-0235">DNA replication</keyword>
<feature type="compositionally biased region" description="Gly residues" evidence="7">
    <location>
        <begin position="244"/>
        <end position="258"/>
    </location>
</feature>
<comment type="subcellular location">
    <subcellularLocation>
        <location evidence="1">Nucleus</location>
    </subcellularLocation>
</comment>
<comment type="function">
    <text evidence="6">Essential component of the RMI complex, a complex that plays an important role in the processing of homologous recombination intermediates to limit DNA crossover formation in cells. Promotes TOP3A binding to double Holliday junctions (DHJ) and hence stimulates TOP3A-mediated dissolution. Required for BLM phosphorylation during mitosis. Within the BLM complex, required for BLM and TOP3A stability.</text>
</comment>
<evidence type="ECO:0000313" key="12">
    <source>
        <dbReference type="RefSeq" id="XP_013410583.1"/>
    </source>
</evidence>
<feature type="compositionally biased region" description="Polar residues" evidence="7">
    <location>
        <begin position="467"/>
        <end position="477"/>
    </location>
</feature>
<keyword evidence="5" id="KW-0539">Nucleus</keyword>
<feature type="compositionally biased region" description="Pro residues" evidence="7">
    <location>
        <begin position="270"/>
        <end position="282"/>
    </location>
</feature>
<gene>
    <name evidence="12" type="primary">LOC106173841</name>
</gene>
<dbReference type="GeneID" id="106173841"/>
<feature type="compositionally biased region" description="Low complexity" evidence="7">
    <location>
        <begin position="259"/>
        <end position="269"/>
    </location>
</feature>
<dbReference type="Pfam" id="PF21000">
    <property type="entry name" value="RMI1_N_N"/>
    <property type="match status" value="1"/>
</dbReference>
<feature type="compositionally biased region" description="Polar residues" evidence="7">
    <location>
        <begin position="385"/>
        <end position="396"/>
    </location>
</feature>
<accession>A0A1S3JJN2</accession>
<protein>
    <recommendedName>
        <fullName evidence="3">RecQ-mediated genome instability protein 1</fullName>
    </recommendedName>
</protein>
<feature type="domain" description="RecQ mediated genome instability protein 1 OB-fold" evidence="8">
    <location>
        <begin position="71"/>
        <end position="205"/>
    </location>
</feature>
<comment type="similarity">
    <text evidence="2">Belongs to the RMI1 family.</text>
</comment>
<dbReference type="Proteomes" id="UP000085678">
    <property type="component" value="Unplaced"/>
</dbReference>
<evidence type="ECO:0000256" key="3">
    <source>
        <dbReference type="ARBA" id="ARBA00018987"/>
    </source>
</evidence>
<evidence type="ECO:0000313" key="11">
    <source>
        <dbReference type="Proteomes" id="UP000085678"/>
    </source>
</evidence>
<dbReference type="InterPro" id="IPR044881">
    <property type="entry name" value="RMI1_N_N_sf"/>
</dbReference>
<organism evidence="11 12">
    <name type="scientific">Lingula anatina</name>
    <name type="common">Brachiopod</name>
    <name type="synonym">Lingula unguis</name>
    <dbReference type="NCBI Taxonomy" id="7574"/>
    <lineage>
        <taxon>Eukaryota</taxon>
        <taxon>Metazoa</taxon>
        <taxon>Spiralia</taxon>
        <taxon>Lophotrochozoa</taxon>
        <taxon>Brachiopoda</taxon>
        <taxon>Linguliformea</taxon>
        <taxon>Lingulata</taxon>
        <taxon>Lingulida</taxon>
        <taxon>Linguloidea</taxon>
        <taxon>Lingulidae</taxon>
        <taxon>Lingula</taxon>
    </lineage>
</organism>
<dbReference type="Pfam" id="PF16099">
    <property type="entry name" value="RMI1_C"/>
    <property type="match status" value="1"/>
</dbReference>
<dbReference type="STRING" id="7574.A0A1S3JJN2"/>
<dbReference type="InterPro" id="IPR013894">
    <property type="entry name" value="RMI1_OB"/>
</dbReference>
<dbReference type="InterPro" id="IPR049363">
    <property type="entry name" value="RMI1_N"/>
</dbReference>
<dbReference type="AlphaFoldDB" id="A0A1S3JJN2"/>
<feature type="compositionally biased region" description="Polar residues" evidence="7">
    <location>
        <begin position="446"/>
        <end position="459"/>
    </location>
</feature>
<feature type="compositionally biased region" description="Polar residues" evidence="7">
    <location>
        <begin position="285"/>
        <end position="311"/>
    </location>
</feature>
<dbReference type="GO" id="GO:0000724">
    <property type="term" value="P:double-strand break repair via homologous recombination"/>
    <property type="evidence" value="ECO:0007669"/>
    <property type="project" value="TreeGrafter"/>
</dbReference>
<dbReference type="KEGG" id="lak:106173841"/>
<dbReference type="PANTHER" id="PTHR14790:SF15">
    <property type="entry name" value="RECQ-MEDIATED GENOME INSTABILITY PROTEIN 1"/>
    <property type="match status" value="1"/>
</dbReference>
<feature type="compositionally biased region" description="Polar residues" evidence="7">
    <location>
        <begin position="425"/>
        <end position="438"/>
    </location>
</feature>
<dbReference type="GO" id="GO:0031422">
    <property type="term" value="C:RecQ family helicase-topoisomerase III complex"/>
    <property type="evidence" value="ECO:0007669"/>
    <property type="project" value="TreeGrafter"/>
</dbReference>
<evidence type="ECO:0000259" key="9">
    <source>
        <dbReference type="Pfam" id="PF16099"/>
    </source>
</evidence>
<evidence type="ECO:0000256" key="4">
    <source>
        <dbReference type="ARBA" id="ARBA00022705"/>
    </source>
</evidence>
<evidence type="ECO:0000256" key="6">
    <source>
        <dbReference type="ARBA" id="ARBA00024977"/>
    </source>
</evidence>
<dbReference type="RefSeq" id="XP_013410583.1">
    <property type="nucleotide sequence ID" value="XM_013555129.1"/>
</dbReference>
<evidence type="ECO:0000256" key="2">
    <source>
        <dbReference type="ARBA" id="ARBA00006395"/>
    </source>
</evidence>
<proteinExistence type="inferred from homology"/>
<dbReference type="GO" id="GO:0000166">
    <property type="term" value="F:nucleotide binding"/>
    <property type="evidence" value="ECO:0007669"/>
    <property type="project" value="InterPro"/>
</dbReference>
<evidence type="ECO:0000259" key="10">
    <source>
        <dbReference type="Pfam" id="PF21000"/>
    </source>
</evidence>
<dbReference type="GO" id="GO:0016604">
    <property type="term" value="C:nuclear body"/>
    <property type="evidence" value="ECO:0007669"/>
    <property type="project" value="TreeGrafter"/>
</dbReference>
<dbReference type="Gene3D" id="2.40.50.770">
    <property type="entry name" value="RecQ-mediated genome instability protein Rmi1, C-terminal domain"/>
    <property type="match status" value="1"/>
</dbReference>
<dbReference type="InterPro" id="IPR032199">
    <property type="entry name" value="RMI1_C"/>
</dbReference>
<dbReference type="PANTHER" id="PTHR14790">
    <property type="entry name" value="RECQ-MEDIATED GENOME INSTABILITY PROTEIN 1 RMI1"/>
    <property type="match status" value="1"/>
</dbReference>
<name>A0A1S3JJN2_LINAN</name>
<feature type="domain" description="RecQ-mediated genome instability protein 1 C-terminal OB-fold" evidence="9">
    <location>
        <begin position="595"/>
        <end position="734"/>
    </location>
</feature>
<dbReference type="OrthoDB" id="341511at2759"/>
<evidence type="ECO:0000256" key="1">
    <source>
        <dbReference type="ARBA" id="ARBA00004123"/>
    </source>
</evidence>
<feature type="domain" description="RMI1 N-terminal" evidence="10">
    <location>
        <begin position="19"/>
        <end position="66"/>
    </location>
</feature>
<dbReference type="FunFam" id="2.40.50.770:FF:000002">
    <property type="entry name" value="recQ-mediated genome instability protein 1"/>
    <property type="match status" value="1"/>
</dbReference>
<feature type="region of interest" description="Disordered" evidence="7">
    <location>
        <begin position="223"/>
        <end position="314"/>
    </location>
</feature>
<evidence type="ECO:0000259" key="8">
    <source>
        <dbReference type="Pfam" id="PF08585"/>
    </source>
</evidence>